<dbReference type="EMBL" id="BOMF01000129">
    <property type="protein sequence ID" value="GID49651.1"/>
    <property type="molecule type" value="Genomic_DNA"/>
</dbReference>
<name>A0ABQ3WTN9_9ACTN</name>
<accession>A0ABQ3WTN9</accession>
<proteinExistence type="predicted"/>
<protein>
    <submittedName>
        <fullName evidence="2">Uncharacterized protein</fullName>
    </submittedName>
</protein>
<organism evidence="2">
    <name type="scientific">Actinoplanes campanulatus</name>
    <dbReference type="NCBI Taxonomy" id="113559"/>
    <lineage>
        <taxon>Bacteria</taxon>
        <taxon>Bacillati</taxon>
        <taxon>Actinomycetota</taxon>
        <taxon>Actinomycetes</taxon>
        <taxon>Micromonosporales</taxon>
        <taxon>Micromonosporaceae</taxon>
        <taxon>Actinoplanes</taxon>
    </lineage>
</organism>
<comment type="caution">
    <text evidence="2">The sequence shown here is derived from an EMBL/GenBank/DDBJ whole genome shotgun (WGS) entry which is preliminary data.</text>
</comment>
<feature type="region of interest" description="Disordered" evidence="1">
    <location>
        <begin position="1"/>
        <end position="28"/>
    </location>
</feature>
<gene>
    <name evidence="2" type="ORF">Aca07nite_69260</name>
</gene>
<reference evidence="2" key="1">
    <citation type="submission" date="2021-01" db="EMBL/GenBank/DDBJ databases">
        <title>Whole genome shotgun sequence of Actinoplanes capillaceus NBRC 16408.</title>
        <authorList>
            <person name="Komaki H."/>
            <person name="Tamura T."/>
        </authorList>
    </citation>
    <scope>NUCLEOTIDE SEQUENCE [LARGE SCALE GENOMIC DNA]</scope>
    <source>
        <strain evidence="2">NBRC 16408</strain>
    </source>
</reference>
<evidence type="ECO:0000313" key="2">
    <source>
        <dbReference type="EMBL" id="GID49651.1"/>
    </source>
</evidence>
<evidence type="ECO:0000256" key="1">
    <source>
        <dbReference type="SAM" id="MobiDB-lite"/>
    </source>
</evidence>
<sequence length="87" mass="8989">MGLAVAAASAGPTASIPKMSIRGGERADNTARTVTAMKAPTTPGVTFGRLIVRPPFRMQVGYAGFAASGLEPGNQRPRPRLPVVILS</sequence>
<feature type="compositionally biased region" description="Low complexity" evidence="1">
    <location>
        <begin position="1"/>
        <end position="14"/>
    </location>
</feature>